<dbReference type="InterPro" id="IPR023170">
    <property type="entry name" value="HhH_base_excis_C"/>
</dbReference>
<gene>
    <name evidence="11" type="ORF">U27_01888</name>
</gene>
<keyword evidence="12" id="KW-1185">Reference proteome</keyword>
<name>A0A0S6W9X1_VECG1</name>
<evidence type="ECO:0000256" key="3">
    <source>
        <dbReference type="ARBA" id="ARBA00022723"/>
    </source>
</evidence>
<proteinExistence type="inferred from homology"/>
<evidence type="ECO:0000313" key="12">
    <source>
        <dbReference type="Proteomes" id="UP000030661"/>
    </source>
</evidence>
<comment type="similarity">
    <text evidence="2">Belongs to the Nth/MutY family.</text>
</comment>
<dbReference type="Pfam" id="PF00730">
    <property type="entry name" value="HhH-GPD"/>
    <property type="match status" value="1"/>
</dbReference>
<dbReference type="InterPro" id="IPR004035">
    <property type="entry name" value="Endouclease-III_FeS-bd_BS"/>
</dbReference>
<dbReference type="PROSITE" id="PS00764">
    <property type="entry name" value="ENDONUCLEASE_III_1"/>
    <property type="match status" value="1"/>
</dbReference>
<dbReference type="EMBL" id="DF820463">
    <property type="protein sequence ID" value="GAK55057.1"/>
    <property type="molecule type" value="Genomic_DNA"/>
</dbReference>
<dbReference type="GO" id="GO:0140097">
    <property type="term" value="F:catalytic activity, acting on DNA"/>
    <property type="evidence" value="ECO:0007669"/>
    <property type="project" value="UniProtKB-ARBA"/>
</dbReference>
<feature type="domain" description="HhH-GPD" evidence="10">
    <location>
        <begin position="39"/>
        <end position="197"/>
    </location>
</feature>
<keyword evidence="3" id="KW-0479">Metal-binding</keyword>
<dbReference type="PANTHER" id="PTHR47203:SF1">
    <property type="entry name" value="HYPOTHETICAL BASE EXCISION DNA REPAIR PROTEIN (EUROFUNG)"/>
    <property type="match status" value="1"/>
</dbReference>
<evidence type="ECO:0000256" key="6">
    <source>
        <dbReference type="ARBA" id="ARBA00023004"/>
    </source>
</evidence>
<dbReference type="InterPro" id="IPR003651">
    <property type="entry name" value="Endonuclease3_FeS-loop_motif"/>
</dbReference>
<evidence type="ECO:0000256" key="4">
    <source>
        <dbReference type="ARBA" id="ARBA00022763"/>
    </source>
</evidence>
<evidence type="ECO:0000256" key="9">
    <source>
        <dbReference type="ARBA" id="ARBA00023295"/>
    </source>
</evidence>
<dbReference type="HOGENOM" id="CLU_012862_3_4_0"/>
<dbReference type="CDD" id="cd00056">
    <property type="entry name" value="ENDO3c"/>
    <property type="match status" value="1"/>
</dbReference>
<evidence type="ECO:0000259" key="10">
    <source>
        <dbReference type="SMART" id="SM00478"/>
    </source>
</evidence>
<dbReference type="InterPro" id="IPR003265">
    <property type="entry name" value="HhH-GPD_domain"/>
</dbReference>
<organism evidence="11">
    <name type="scientific">Vecturithrix granuli</name>
    <dbReference type="NCBI Taxonomy" id="1499967"/>
    <lineage>
        <taxon>Bacteria</taxon>
        <taxon>Candidatus Moduliflexota</taxon>
        <taxon>Candidatus Vecturitrichia</taxon>
        <taxon>Candidatus Vecturitrichales</taxon>
        <taxon>Candidatus Vecturitrichaceae</taxon>
        <taxon>Candidatus Vecturithrix</taxon>
    </lineage>
</organism>
<accession>A0A0S6W9X1</accession>
<dbReference type="SUPFAM" id="SSF48150">
    <property type="entry name" value="DNA-glycosylase"/>
    <property type="match status" value="1"/>
</dbReference>
<dbReference type="GO" id="GO:0046872">
    <property type="term" value="F:metal ion binding"/>
    <property type="evidence" value="ECO:0007669"/>
    <property type="project" value="UniProtKB-KW"/>
</dbReference>
<evidence type="ECO:0000256" key="8">
    <source>
        <dbReference type="ARBA" id="ARBA00023204"/>
    </source>
</evidence>
<protein>
    <submittedName>
        <fullName evidence="11">Putative DNA glycosylase</fullName>
    </submittedName>
</protein>
<dbReference type="GO" id="GO:0006284">
    <property type="term" value="P:base-excision repair"/>
    <property type="evidence" value="ECO:0007669"/>
    <property type="project" value="InterPro"/>
</dbReference>
<dbReference type="eggNOG" id="COG0177">
    <property type="taxonomic scope" value="Bacteria"/>
</dbReference>
<evidence type="ECO:0000256" key="5">
    <source>
        <dbReference type="ARBA" id="ARBA00022801"/>
    </source>
</evidence>
<keyword evidence="5" id="KW-0378">Hydrolase</keyword>
<evidence type="ECO:0000256" key="2">
    <source>
        <dbReference type="ARBA" id="ARBA00008343"/>
    </source>
</evidence>
<evidence type="ECO:0000256" key="7">
    <source>
        <dbReference type="ARBA" id="ARBA00023014"/>
    </source>
</evidence>
<keyword evidence="8" id="KW-0234">DNA repair</keyword>
<dbReference type="STRING" id="1499967.U27_01888"/>
<reference evidence="11" key="1">
    <citation type="journal article" date="2015" name="PeerJ">
        <title>First genomic representation of candidate bacterial phylum KSB3 points to enhanced environmental sensing as a trigger of wastewater bulking.</title>
        <authorList>
            <person name="Sekiguchi Y."/>
            <person name="Ohashi A."/>
            <person name="Parks D.H."/>
            <person name="Yamauchi T."/>
            <person name="Tyson G.W."/>
            <person name="Hugenholtz P."/>
        </authorList>
    </citation>
    <scope>NUCLEOTIDE SEQUENCE [LARGE SCALE GENOMIC DNA]</scope>
</reference>
<dbReference type="InterPro" id="IPR011257">
    <property type="entry name" value="DNA_glycosylase"/>
</dbReference>
<dbReference type="Gene3D" id="1.10.1670.10">
    <property type="entry name" value="Helix-hairpin-Helix base-excision DNA repair enzymes (C-terminal)"/>
    <property type="match status" value="1"/>
</dbReference>
<evidence type="ECO:0000313" key="11">
    <source>
        <dbReference type="EMBL" id="GAK55057.1"/>
    </source>
</evidence>
<comment type="cofactor">
    <cofactor evidence="1">
        <name>[4Fe-4S] cluster</name>
        <dbReference type="ChEBI" id="CHEBI:49883"/>
    </cofactor>
</comment>
<dbReference type="Proteomes" id="UP000030661">
    <property type="component" value="Unassembled WGS sequence"/>
</dbReference>
<dbReference type="GO" id="GO:0051539">
    <property type="term" value="F:4 iron, 4 sulfur cluster binding"/>
    <property type="evidence" value="ECO:0007669"/>
    <property type="project" value="InterPro"/>
</dbReference>
<evidence type="ECO:0000256" key="1">
    <source>
        <dbReference type="ARBA" id="ARBA00001966"/>
    </source>
</evidence>
<sequence>MNMLAEKTGQVVVLLENTLGIPQLENPMPPLDNLMLTILSQNTNDVNRDKAYHNLQTHFPTWEAVMHAEVREIADAIRIAGIANQKSQRIQAILQWIYAQYGKLDLAFLCEMDPQEVIQTFCQLKGIGIKTISVVLAFSCGVDIFPVDTHVHRLCNRIGLVKPPTTSPEQTFSQMQSRVPAGKAFSFHLNLIKHGRAICKARKPLCVQCPLRQICDYAGALSHV</sequence>
<keyword evidence="9" id="KW-0326">Glycosidase</keyword>
<dbReference type="Gene3D" id="1.10.340.30">
    <property type="entry name" value="Hypothetical protein, domain 2"/>
    <property type="match status" value="1"/>
</dbReference>
<keyword evidence="6" id="KW-0408">Iron</keyword>
<dbReference type="PIRSF" id="PIRSF001435">
    <property type="entry name" value="Nth"/>
    <property type="match status" value="1"/>
</dbReference>
<dbReference type="GO" id="GO:0016798">
    <property type="term" value="F:hydrolase activity, acting on glycosyl bonds"/>
    <property type="evidence" value="ECO:0007669"/>
    <property type="project" value="UniProtKB-KW"/>
</dbReference>
<keyword evidence="4" id="KW-0227">DNA damage</keyword>
<dbReference type="Pfam" id="PF10576">
    <property type="entry name" value="EndIII_4Fe-2S"/>
    <property type="match status" value="1"/>
</dbReference>
<keyword evidence="7" id="KW-0411">Iron-sulfur</keyword>
<dbReference type="PANTHER" id="PTHR47203">
    <property type="match status" value="1"/>
</dbReference>
<dbReference type="AlphaFoldDB" id="A0A0S6W9X1"/>
<dbReference type="SMART" id="SM00478">
    <property type="entry name" value="ENDO3c"/>
    <property type="match status" value="1"/>
</dbReference>
<dbReference type="SMART" id="SM00525">
    <property type="entry name" value="FES"/>
    <property type="match status" value="1"/>
</dbReference>